<dbReference type="PROSITE" id="PS51387">
    <property type="entry name" value="FAD_PCMH"/>
    <property type="match status" value="1"/>
</dbReference>
<dbReference type="GO" id="GO:0071949">
    <property type="term" value="F:FAD binding"/>
    <property type="evidence" value="ECO:0007669"/>
    <property type="project" value="InterPro"/>
</dbReference>
<feature type="domain" description="FAD-binding PCMH-type" evidence="2">
    <location>
        <begin position="13"/>
        <end position="180"/>
    </location>
</feature>
<keyword evidence="1" id="KW-0285">Flavoprotein</keyword>
<dbReference type="PANTHER" id="PTHR43762:SF1">
    <property type="entry name" value="D-ARABINONO-1,4-LACTONE OXIDASE"/>
    <property type="match status" value="1"/>
</dbReference>
<dbReference type="InterPro" id="IPR010031">
    <property type="entry name" value="FAD_lactone_oxidase-like"/>
</dbReference>
<gene>
    <name evidence="3" type="ORF">LX70_01187</name>
</gene>
<dbReference type="Pfam" id="PF01565">
    <property type="entry name" value="FAD_binding_4"/>
    <property type="match status" value="1"/>
</dbReference>
<dbReference type="InterPro" id="IPR016166">
    <property type="entry name" value="FAD-bd_PCMH"/>
</dbReference>
<dbReference type="Gene3D" id="3.30.465.10">
    <property type="match status" value="1"/>
</dbReference>
<dbReference type="AlphaFoldDB" id="A0A2S8S9A6"/>
<dbReference type="InterPro" id="IPR036318">
    <property type="entry name" value="FAD-bd_PCMH-like_sf"/>
</dbReference>
<evidence type="ECO:0000313" key="3">
    <source>
        <dbReference type="EMBL" id="PQV57384.1"/>
    </source>
</evidence>
<proteinExistence type="predicted"/>
<comment type="caution">
    <text evidence="3">The sequence shown here is derived from an EMBL/GenBank/DDBJ whole genome shotgun (WGS) entry which is preliminary data.</text>
</comment>
<protein>
    <submittedName>
        <fullName evidence="3">Decaprenylphospho-beta-D-ribofuranose 2-oxidase</fullName>
    </submittedName>
</protein>
<keyword evidence="1" id="KW-0274">FAD</keyword>
<dbReference type="GO" id="GO:0016899">
    <property type="term" value="F:oxidoreductase activity, acting on the CH-OH group of donors, oxygen as acceptor"/>
    <property type="evidence" value="ECO:0007669"/>
    <property type="project" value="InterPro"/>
</dbReference>
<keyword evidence="4" id="KW-1185">Reference proteome</keyword>
<dbReference type="SUPFAM" id="SSF56176">
    <property type="entry name" value="FAD-binding/transporter-associated domain-like"/>
    <property type="match status" value="1"/>
</dbReference>
<sequence>MLWKSADYTGWGRVLTATGEVARPERQATLAAALDDALAPAMGMRRSYGDAALNDGGRAIDMTRLDRMLDFDPETGILTVEAGARVGEIAAAFGPKGWLPAVMPGTGFATVGGCIGQDVHGKNHHHAGSFCEHVTAITLRTAKGIVEVTPEKNAALFRATAGGLGQTGVILKAKMRLTPCKGDVMVVTERRMTDWDDFIAHLDMSQATYTVGWIDATAKGAALGRGILEEGETGSGLMPTKIKRRKVPLDAPNFALSSPIVRMFNNAYYRRVPEKGRTVVRPISDFFFPLDKIHDWNRLYGKRGFHQFQCVVPLDQAPALREMLAEIAGSGLASPLAVLKRMGPGRAGYLSFPMEGYTLAVDFPNRAAARELIKHMQARAAEVGGRIYFAKDSLARAEEIPAMYPELDLWRKEVAKADPDGALQTDIVRRLKLRGAK</sequence>
<accession>A0A2S8S9A6</accession>
<dbReference type="PANTHER" id="PTHR43762">
    <property type="entry name" value="L-GULONOLACTONE OXIDASE"/>
    <property type="match status" value="1"/>
</dbReference>
<dbReference type="InterPro" id="IPR016169">
    <property type="entry name" value="FAD-bd_PCMH_sub2"/>
</dbReference>
<reference evidence="3 4" key="1">
    <citation type="submission" date="2018-02" db="EMBL/GenBank/DDBJ databases">
        <title>Genomic Encyclopedia of Archaeal and Bacterial Type Strains, Phase II (KMG-II): from individual species to whole genera.</title>
        <authorList>
            <person name="Goeker M."/>
        </authorList>
    </citation>
    <scope>NUCLEOTIDE SEQUENCE [LARGE SCALE GENOMIC DNA]</scope>
    <source>
        <strain evidence="3 4">DSM 18921</strain>
    </source>
</reference>
<dbReference type="InterPro" id="IPR006094">
    <property type="entry name" value="Oxid_FAD_bind_N"/>
</dbReference>
<evidence type="ECO:0000313" key="4">
    <source>
        <dbReference type="Proteomes" id="UP000238338"/>
    </source>
</evidence>
<dbReference type="OrthoDB" id="143770at2"/>
<dbReference type="RefSeq" id="WP_105513644.1">
    <property type="nucleotide sequence ID" value="NZ_PVEP01000002.1"/>
</dbReference>
<dbReference type="Proteomes" id="UP000238338">
    <property type="component" value="Unassembled WGS sequence"/>
</dbReference>
<dbReference type="EMBL" id="PVEP01000002">
    <property type="protein sequence ID" value="PQV57384.1"/>
    <property type="molecule type" value="Genomic_DNA"/>
</dbReference>
<organism evidence="3 4">
    <name type="scientific">Albidovulum denitrificans</name>
    <dbReference type="NCBI Taxonomy" id="404881"/>
    <lineage>
        <taxon>Bacteria</taxon>
        <taxon>Pseudomonadati</taxon>
        <taxon>Pseudomonadota</taxon>
        <taxon>Alphaproteobacteria</taxon>
        <taxon>Rhodobacterales</taxon>
        <taxon>Paracoccaceae</taxon>
        <taxon>Albidovulum</taxon>
    </lineage>
</organism>
<name>A0A2S8S9A6_9RHOB</name>
<evidence type="ECO:0000259" key="2">
    <source>
        <dbReference type="PROSITE" id="PS51387"/>
    </source>
</evidence>
<evidence type="ECO:0000256" key="1">
    <source>
        <dbReference type="ARBA" id="ARBA00022827"/>
    </source>
</evidence>